<comment type="caution">
    <text evidence="1">The sequence shown here is derived from an EMBL/GenBank/DDBJ whole genome shotgun (WGS) entry which is preliminary data.</text>
</comment>
<sequence>MESRRITVGDRAWTVRVGGPSSRHHVLLLPDAGDPADVYDEVCARLQTSDLHTIVIEWADGLDTAAVFGILDDLKVPWANLVGCGAGADLAWQLAARGFGRFMSVIVAGRGHPATPDVNGDIADPACPPVEIPTTLLATKRFPRELAEPSGRHVYGEFRLVPVDVADVAAEAGNELATEVVLRTSFW</sequence>
<dbReference type="RefSeq" id="WP_201954896.1">
    <property type="nucleotide sequence ID" value="NZ_JAERRJ010000014.1"/>
</dbReference>
<keyword evidence="2" id="KW-1185">Reference proteome</keyword>
<dbReference type="Proteomes" id="UP000602198">
    <property type="component" value="Unassembled WGS sequence"/>
</dbReference>
<gene>
    <name evidence="1" type="ORF">JK358_31860</name>
</gene>
<proteinExistence type="predicted"/>
<protein>
    <submittedName>
        <fullName evidence="1">Alpha/beta hydrolase</fullName>
    </submittedName>
</protein>
<dbReference type="GO" id="GO:0016787">
    <property type="term" value="F:hydrolase activity"/>
    <property type="evidence" value="ECO:0007669"/>
    <property type="project" value="UniProtKB-KW"/>
</dbReference>
<keyword evidence="1" id="KW-0378">Hydrolase</keyword>
<evidence type="ECO:0000313" key="1">
    <source>
        <dbReference type="EMBL" id="MBL1079009.1"/>
    </source>
</evidence>
<accession>A0ABS1MFH6</accession>
<dbReference type="Gene3D" id="3.40.50.1820">
    <property type="entry name" value="alpha/beta hydrolase"/>
    <property type="match status" value="1"/>
</dbReference>
<name>A0ABS1MFH6_9NOCA</name>
<dbReference type="EMBL" id="JAERRJ010000014">
    <property type="protein sequence ID" value="MBL1079009.1"/>
    <property type="molecule type" value="Genomic_DNA"/>
</dbReference>
<organism evidence="1 2">
    <name type="scientific">Nocardia acididurans</name>
    <dbReference type="NCBI Taxonomy" id="2802282"/>
    <lineage>
        <taxon>Bacteria</taxon>
        <taxon>Bacillati</taxon>
        <taxon>Actinomycetota</taxon>
        <taxon>Actinomycetes</taxon>
        <taxon>Mycobacteriales</taxon>
        <taxon>Nocardiaceae</taxon>
        <taxon>Nocardia</taxon>
    </lineage>
</organism>
<dbReference type="SUPFAM" id="SSF53474">
    <property type="entry name" value="alpha/beta-Hydrolases"/>
    <property type="match status" value="1"/>
</dbReference>
<evidence type="ECO:0000313" key="2">
    <source>
        <dbReference type="Proteomes" id="UP000602198"/>
    </source>
</evidence>
<reference evidence="1 2" key="1">
    <citation type="submission" date="2021-01" db="EMBL/GenBank/DDBJ databases">
        <title>WGS of actinomycetes isolated from Thailand.</title>
        <authorList>
            <person name="Thawai C."/>
        </authorList>
    </citation>
    <scope>NUCLEOTIDE SEQUENCE [LARGE SCALE GENOMIC DNA]</scope>
    <source>
        <strain evidence="1 2">LPG 2</strain>
    </source>
</reference>
<dbReference type="InterPro" id="IPR029058">
    <property type="entry name" value="AB_hydrolase_fold"/>
</dbReference>